<evidence type="ECO:0000313" key="5">
    <source>
        <dbReference type="Proteomes" id="UP000005753"/>
    </source>
</evidence>
<evidence type="ECO:0000259" key="3">
    <source>
        <dbReference type="PROSITE" id="PS51704"/>
    </source>
</evidence>
<organism evidence="4 5">
    <name type="scientific">Eubacterium cellulosolvens (strain ATCC 43171 / JCM 9499 / 6)</name>
    <name type="common">Cillobacterium cellulosolvens</name>
    <dbReference type="NCBI Taxonomy" id="633697"/>
    <lineage>
        <taxon>Bacteria</taxon>
        <taxon>Bacillati</taxon>
        <taxon>Bacillota</taxon>
        <taxon>Clostridia</taxon>
        <taxon>Eubacteriales</taxon>
        <taxon>Eubacteriaceae</taxon>
        <taxon>Eubacterium</taxon>
    </lineage>
</organism>
<sequence>MKRKKVHVMLTVGALISFLALSVEAAVPKKELTRTAAESGVDVNVGKGTKEVLQEEMKVRPMYRLFSKVTMEHFYTDSEHERDVLKTRGWMDEGIGWYAPEKSKTPVYRLYNTSLMDHHYTTSVYERDTLVKNYGWISEGIGWYSDDGKEVPLYRRYCSLLVSGAHHYTTARREADYLVSVGWMDEGIAWYGVNPEDNQKEQAATTTPGQSATIPDQRTTPAPGEATAETGVDTPETGVTVTPGFAYNRGIDLSLISAGDYAQMVLNTHKDFLDLKLEAGAINSSNGTKKKSAAALRSAELLELNGLVVLLNALPSKYKTEIYRYTSDGAYIANMGKTKAMASFRGETGYKYRLAIYPADAGVAWNEKEAEESVKAAYLDSFRGQLREPEGIISLAHMGYYANDAMHMNTLEAFRWAWILGYDGSEIDVNVSKDGVPFICHDPSKTGVDKVKYNFKEMTWEEIRNTVFWNDGTVVPSLDEVLAQAEKYGYMLLLDLKGTVTTEKAVEIARKVNESGTLKAHTIFASTNLSHLAAIRKEAPDTPVLILTKDSLDLEALGSGSNSNMKTIKRLLADEGETMVALSPDKCADDTYYEALKETGFTLIIVETKMSGDLKHFAKYCDYYCSFNAGTAAYGLRCEM</sequence>
<evidence type="ECO:0000256" key="1">
    <source>
        <dbReference type="SAM" id="MobiDB-lite"/>
    </source>
</evidence>
<dbReference type="GO" id="GO:0008081">
    <property type="term" value="F:phosphoric diester hydrolase activity"/>
    <property type="evidence" value="ECO:0007669"/>
    <property type="project" value="InterPro"/>
</dbReference>
<dbReference type="Proteomes" id="UP000005753">
    <property type="component" value="Chromosome"/>
</dbReference>
<dbReference type="PROSITE" id="PS51704">
    <property type="entry name" value="GP_PDE"/>
    <property type="match status" value="1"/>
</dbReference>
<name>I5AVP2_EUBC6</name>
<dbReference type="eggNOG" id="COG0584">
    <property type="taxonomic scope" value="Bacteria"/>
</dbReference>
<proteinExistence type="predicted"/>
<feature type="region of interest" description="Disordered" evidence="1">
    <location>
        <begin position="198"/>
        <end position="239"/>
    </location>
</feature>
<feature type="compositionally biased region" description="Low complexity" evidence="1">
    <location>
        <begin position="219"/>
        <end position="231"/>
    </location>
</feature>
<dbReference type="Pfam" id="PF03009">
    <property type="entry name" value="GDPD"/>
    <property type="match status" value="1"/>
</dbReference>
<dbReference type="EMBL" id="CM001487">
    <property type="protein sequence ID" value="EIM57865.1"/>
    <property type="molecule type" value="Genomic_DNA"/>
</dbReference>
<evidence type="ECO:0000256" key="2">
    <source>
        <dbReference type="SAM" id="SignalP"/>
    </source>
</evidence>
<dbReference type="InterPro" id="IPR043708">
    <property type="entry name" value="DUF5648"/>
</dbReference>
<evidence type="ECO:0000313" key="4">
    <source>
        <dbReference type="EMBL" id="EIM57865.1"/>
    </source>
</evidence>
<feature type="chain" id="PRO_5003699464" evidence="2">
    <location>
        <begin position="26"/>
        <end position="640"/>
    </location>
</feature>
<dbReference type="SUPFAM" id="SSF51695">
    <property type="entry name" value="PLC-like phosphodiesterases"/>
    <property type="match status" value="1"/>
</dbReference>
<reference evidence="4 5" key="2">
    <citation type="submission" date="2012-02" db="EMBL/GenBank/DDBJ databases">
        <title>Improved High-Quality Draft sequence of Eubacterium cellulosolvens 6.</title>
        <authorList>
            <consortium name="US DOE Joint Genome Institute"/>
            <person name="Lucas S."/>
            <person name="Han J."/>
            <person name="Lapidus A."/>
            <person name="Cheng J.-F."/>
            <person name="Goodwin L."/>
            <person name="Pitluck S."/>
            <person name="Peters L."/>
            <person name="Mikhailova N."/>
            <person name="Gu W."/>
            <person name="Detter J.C."/>
            <person name="Han C."/>
            <person name="Tapia R."/>
            <person name="Land M."/>
            <person name="Hauser L."/>
            <person name="Kyrpides N."/>
            <person name="Ivanova N."/>
            <person name="Pagani I."/>
            <person name="Johnson E."/>
            <person name="Mukhopadhyay B."/>
            <person name="Anderson I."/>
            <person name="Woyke T."/>
        </authorList>
    </citation>
    <scope>NUCLEOTIDE SEQUENCE [LARGE SCALE GENOMIC DNA]</scope>
    <source>
        <strain evidence="4 5">6</strain>
    </source>
</reference>
<feature type="domain" description="GP-PDE" evidence="3">
    <location>
        <begin position="392"/>
        <end position="636"/>
    </location>
</feature>
<dbReference type="PANTHER" id="PTHR46211:SF14">
    <property type="entry name" value="GLYCEROPHOSPHODIESTER PHOSPHODIESTERASE"/>
    <property type="match status" value="1"/>
</dbReference>
<dbReference type="InterPro" id="IPR030395">
    <property type="entry name" value="GP_PDE_dom"/>
</dbReference>
<dbReference type="eggNOG" id="COG3757">
    <property type="taxonomic scope" value="Bacteria"/>
</dbReference>
<dbReference type="Pfam" id="PF18885">
    <property type="entry name" value="DUF5648"/>
    <property type="match status" value="1"/>
</dbReference>
<dbReference type="AlphaFoldDB" id="I5AVP2"/>
<keyword evidence="2" id="KW-0732">Signal</keyword>
<dbReference type="PANTHER" id="PTHR46211">
    <property type="entry name" value="GLYCEROPHOSPHORYL DIESTER PHOSPHODIESTERASE"/>
    <property type="match status" value="1"/>
</dbReference>
<dbReference type="GO" id="GO:0006629">
    <property type="term" value="P:lipid metabolic process"/>
    <property type="evidence" value="ECO:0007669"/>
    <property type="project" value="InterPro"/>
</dbReference>
<accession>I5AVP2</accession>
<protein>
    <submittedName>
        <fullName evidence="4">Glycerophosphoryl diester phosphodiesterase</fullName>
    </submittedName>
</protein>
<dbReference type="HOGENOM" id="CLU_427441_0_0_9"/>
<reference evidence="4 5" key="1">
    <citation type="submission" date="2010-08" db="EMBL/GenBank/DDBJ databases">
        <authorList>
            <consortium name="US DOE Joint Genome Institute (JGI-PGF)"/>
            <person name="Lucas S."/>
            <person name="Copeland A."/>
            <person name="Lapidus A."/>
            <person name="Cheng J.-F."/>
            <person name="Bruce D."/>
            <person name="Goodwin L."/>
            <person name="Pitluck S."/>
            <person name="Land M.L."/>
            <person name="Hauser L."/>
            <person name="Chang Y.-J."/>
            <person name="Anderson I.J."/>
            <person name="Johnson E."/>
            <person name="Mulhopadhyay B."/>
            <person name="Kyrpides N."/>
            <person name="Woyke T.J."/>
        </authorList>
    </citation>
    <scope>NUCLEOTIDE SEQUENCE [LARGE SCALE GENOMIC DNA]</scope>
    <source>
        <strain evidence="4 5">6</strain>
    </source>
</reference>
<feature type="compositionally biased region" description="Polar residues" evidence="1">
    <location>
        <begin position="201"/>
        <end position="218"/>
    </location>
</feature>
<feature type="signal peptide" evidence="2">
    <location>
        <begin position="1"/>
        <end position="25"/>
    </location>
</feature>
<dbReference type="InterPro" id="IPR017946">
    <property type="entry name" value="PLC-like_Pdiesterase_TIM-brl"/>
</dbReference>
<gene>
    <name evidence="4" type="ORF">EubceDRAFT1_2105</name>
</gene>
<dbReference type="Gene3D" id="3.20.20.190">
    <property type="entry name" value="Phosphatidylinositol (PI) phosphodiesterase"/>
    <property type="match status" value="1"/>
</dbReference>
<keyword evidence="5" id="KW-1185">Reference proteome</keyword>